<evidence type="ECO:0008006" key="5">
    <source>
        <dbReference type="Google" id="ProtNLM"/>
    </source>
</evidence>
<name>A0AAW0JGM4_QUESU</name>
<keyword evidence="2" id="KW-0812">Transmembrane</keyword>
<proteinExistence type="predicted"/>
<evidence type="ECO:0000256" key="2">
    <source>
        <dbReference type="SAM" id="Phobius"/>
    </source>
</evidence>
<feature type="transmembrane region" description="Helical" evidence="2">
    <location>
        <begin position="958"/>
        <end position="977"/>
    </location>
</feature>
<sequence length="1148" mass="126372">MSQTSIKVYSEMGLLKLPLLVLLFSVFSLLSFTALCDDTELTVKFLKTPHAFSNLNSTVFVFEVLVGGSSACTNCNITCKLDDGFGRIIASECENGTVLCEGLQDGNHKFEVCPNGSQGVGCGSYNWTVDTVPPTANITASTNFTNALNVSINVSFSEPCIGPTGGGSFLCSSVNDCNLLVYGDGNVIPTSLETPQPNLQYSILVDLSSTTQYGRVILVMDMNFCTDSAGNKFERNKNSNFTLRFDRRSMVVNLTTHVPERQLDLNGETRLVRATNNCVKLRICLTFRVPVLNSSAEILNSLKPKILYSLQMSQGMLLPLNVSKSDPGHRRFEFMVAGCIPGMAIVTIRIDENSIISRQGTPVSQVDLITFLFDSLRPTVTLITPPSDSLMPDIRLSTPPSDALGPNGNLTTLLPMRTREHNIFMWIKFTEPVFDFNGSKISINGGELVRQVISVITIFSFEGEKSKRKYAVVIRAFHDHDIVSVSVPENVTHDVAGNKNQASKILLVRPYSVPIISIVISTLATASFVATSIAAGLLTASTASLSSIGTFSPPFSSVSDPASNLFRMAGHIQVFALSTWLGVTLPVEYYEFARRLQWSIPYFNLPWETGHTHSSPPPTHFTSGTFPSVQQKAISKLKQLNANEYIELFKDFSRTMFWLAIIGGSLILLHALLLAILKFKKQKQRSYGVLAFPRFEIFLVNLAVPSICEASAALIRGGKTSGIVVGTLILVAVSFLLLDLLWFLSTGITFAKRVLYNEDNQVIQVGQRNLRIARLTLGPGNRGQWTWRREQNFDCLTMLGPLFEDLRGPIALDDETGVDSGGTDLAPLSSAQSMSRSTRPSHIPPTRSSTVATPAVPSTSNTSAHTHGDYQIIAPDGKTKEVEVSGGSVSSIQYLFMQLRIYYTLIESVRRVMLGALGGAYKNTWSSTIPVIILLCITSLQLFFLVLEKPFIKRRVQLVEIISVASEVCVFALTLVLLDKKLSSKQETIAGVSMLVLFLMGFLPQIVNELYALRRQIKQLDTTNKRFRIGLRIASFGILLFFFSQESLNYNFPDCFGDKDLNETVGEGGEESTNVTGNQGDEDPNVTGNQGDEDNNATKRNRNSGRRNKDSRNRKRNRNDNRNSETTVPKKSWLNQLVKTVTNCLGIA</sequence>
<dbReference type="AlphaFoldDB" id="A0AAW0JGM4"/>
<feature type="region of interest" description="Disordered" evidence="1">
    <location>
        <begin position="818"/>
        <end position="869"/>
    </location>
</feature>
<reference evidence="3 4" key="1">
    <citation type="journal article" date="2018" name="Sci. Data">
        <title>The draft genome sequence of cork oak.</title>
        <authorList>
            <person name="Ramos A.M."/>
            <person name="Usie A."/>
            <person name="Barbosa P."/>
            <person name="Barros P.M."/>
            <person name="Capote T."/>
            <person name="Chaves I."/>
            <person name="Simoes F."/>
            <person name="Abreu I."/>
            <person name="Carrasquinho I."/>
            <person name="Faro C."/>
            <person name="Guimaraes J.B."/>
            <person name="Mendonca D."/>
            <person name="Nobrega F."/>
            <person name="Rodrigues L."/>
            <person name="Saibo N.J.M."/>
            <person name="Varela M.C."/>
            <person name="Egas C."/>
            <person name="Matos J."/>
            <person name="Miguel C.M."/>
            <person name="Oliveira M.M."/>
            <person name="Ricardo C.P."/>
            <person name="Goncalves S."/>
        </authorList>
    </citation>
    <scope>NUCLEOTIDE SEQUENCE [LARGE SCALE GENOMIC DNA]</scope>
    <source>
        <strain evidence="4">cv. HL8</strain>
    </source>
</reference>
<dbReference type="Proteomes" id="UP000237347">
    <property type="component" value="Unassembled WGS sequence"/>
</dbReference>
<keyword evidence="4" id="KW-1185">Reference proteome</keyword>
<keyword evidence="2" id="KW-1133">Transmembrane helix</keyword>
<comment type="caution">
    <text evidence="3">The sequence shown here is derived from an EMBL/GenBank/DDBJ whole genome shotgun (WGS) entry which is preliminary data.</text>
</comment>
<feature type="transmembrane region" description="Helical" evidence="2">
    <location>
        <begin position="1029"/>
        <end position="1045"/>
    </location>
</feature>
<dbReference type="PANTHER" id="PTHR34677">
    <property type="match status" value="1"/>
</dbReference>
<feature type="region of interest" description="Disordered" evidence="1">
    <location>
        <begin position="1063"/>
        <end position="1131"/>
    </location>
</feature>
<feature type="transmembrane region" description="Helical" evidence="2">
    <location>
        <begin position="656"/>
        <end position="677"/>
    </location>
</feature>
<gene>
    <name evidence="3" type="ORF">CFP56_032440</name>
</gene>
<feature type="compositionally biased region" description="Polar residues" evidence="1">
    <location>
        <begin position="829"/>
        <end position="865"/>
    </location>
</feature>
<keyword evidence="2" id="KW-0472">Membrane</keyword>
<dbReference type="EMBL" id="PKMF04000555">
    <property type="protein sequence ID" value="KAK7826142.1"/>
    <property type="molecule type" value="Genomic_DNA"/>
</dbReference>
<protein>
    <recommendedName>
        <fullName evidence="5">Bacterial Ig-like domain-containing protein</fullName>
    </recommendedName>
</protein>
<dbReference type="PANTHER" id="PTHR34677:SF1">
    <property type="entry name" value="TRANSMEMBRANE PROTEIN"/>
    <property type="match status" value="1"/>
</dbReference>
<evidence type="ECO:0000313" key="3">
    <source>
        <dbReference type="EMBL" id="KAK7826142.1"/>
    </source>
</evidence>
<evidence type="ECO:0000256" key="1">
    <source>
        <dbReference type="SAM" id="MobiDB-lite"/>
    </source>
</evidence>
<organism evidence="3 4">
    <name type="scientific">Quercus suber</name>
    <name type="common">Cork oak</name>
    <dbReference type="NCBI Taxonomy" id="58331"/>
    <lineage>
        <taxon>Eukaryota</taxon>
        <taxon>Viridiplantae</taxon>
        <taxon>Streptophyta</taxon>
        <taxon>Embryophyta</taxon>
        <taxon>Tracheophyta</taxon>
        <taxon>Spermatophyta</taxon>
        <taxon>Magnoliopsida</taxon>
        <taxon>eudicotyledons</taxon>
        <taxon>Gunneridae</taxon>
        <taxon>Pentapetalae</taxon>
        <taxon>rosids</taxon>
        <taxon>fabids</taxon>
        <taxon>Fagales</taxon>
        <taxon>Fagaceae</taxon>
        <taxon>Quercus</taxon>
    </lineage>
</organism>
<evidence type="ECO:0000313" key="4">
    <source>
        <dbReference type="Proteomes" id="UP000237347"/>
    </source>
</evidence>
<feature type="transmembrane region" description="Helical" evidence="2">
    <location>
        <begin position="989"/>
        <end position="1008"/>
    </location>
</feature>
<feature type="transmembrane region" description="Helical" evidence="2">
    <location>
        <begin position="721"/>
        <end position="744"/>
    </location>
</feature>
<accession>A0AAW0JGM4</accession>
<feature type="transmembrane region" description="Helical" evidence="2">
    <location>
        <begin position="927"/>
        <end position="946"/>
    </location>
</feature>